<evidence type="ECO:0000313" key="1">
    <source>
        <dbReference type="EMBL" id="AFZ57010.1"/>
    </source>
</evidence>
<organism evidence="1 2">
    <name type="scientific">Anabaena cylindrica (strain ATCC 27899 / PCC 7122)</name>
    <dbReference type="NCBI Taxonomy" id="272123"/>
    <lineage>
        <taxon>Bacteria</taxon>
        <taxon>Bacillati</taxon>
        <taxon>Cyanobacteriota</taxon>
        <taxon>Cyanophyceae</taxon>
        <taxon>Nostocales</taxon>
        <taxon>Nostocaceae</taxon>
        <taxon>Anabaena</taxon>
    </lineage>
</organism>
<gene>
    <name evidence="1" type="ordered locus">Anacy_1503</name>
</gene>
<dbReference type="PATRIC" id="fig|272123.3.peg.1644"/>
<dbReference type="HOGENOM" id="CLU_3303739_0_0_3"/>
<keyword evidence="2" id="KW-1185">Reference proteome</keyword>
<reference evidence="2" key="1">
    <citation type="journal article" date="2013" name="Proc. Natl. Acad. Sci. U.S.A.">
        <title>Improving the coverage of the cyanobacterial phylum using diversity-driven genome sequencing.</title>
        <authorList>
            <person name="Shih P.M."/>
            <person name="Wu D."/>
            <person name="Latifi A."/>
            <person name="Axen S.D."/>
            <person name="Fewer D.P."/>
            <person name="Talla E."/>
            <person name="Calteau A."/>
            <person name="Cai F."/>
            <person name="Tandeau de Marsac N."/>
            <person name="Rippka R."/>
            <person name="Herdman M."/>
            <person name="Sivonen K."/>
            <person name="Coursin T."/>
            <person name="Laurent T."/>
            <person name="Goodwin L."/>
            <person name="Nolan M."/>
            <person name="Davenport K.W."/>
            <person name="Han C.S."/>
            <person name="Rubin E.M."/>
            <person name="Eisen J.A."/>
            <person name="Woyke T."/>
            <person name="Gugger M."/>
            <person name="Kerfeld C.A."/>
        </authorList>
    </citation>
    <scope>NUCLEOTIDE SEQUENCE [LARGE SCALE GENOMIC DNA]</scope>
    <source>
        <strain evidence="2">ATCC 27899 / PCC 7122</strain>
    </source>
</reference>
<dbReference type="AlphaFoldDB" id="K9ZF68"/>
<dbReference type="STRING" id="272123.Anacy_1503"/>
<dbReference type="KEGG" id="acy:Anacy_1503"/>
<dbReference type="EMBL" id="CP003659">
    <property type="protein sequence ID" value="AFZ57010.1"/>
    <property type="molecule type" value="Genomic_DNA"/>
</dbReference>
<evidence type="ECO:0000313" key="2">
    <source>
        <dbReference type="Proteomes" id="UP000010474"/>
    </source>
</evidence>
<accession>K9ZF68</accession>
<sequence length="39" mass="4375">MDFFDSPARAPYTARVSAILTLDTFSEMDYDESDRATAP</sequence>
<dbReference type="Proteomes" id="UP000010474">
    <property type="component" value="Chromosome"/>
</dbReference>
<proteinExistence type="predicted"/>
<protein>
    <submittedName>
        <fullName evidence="1">Uncharacterized protein</fullName>
    </submittedName>
</protein>
<name>K9ZF68_ANACC</name>